<proteinExistence type="predicted"/>
<dbReference type="EMBL" id="JBBNAF010000003">
    <property type="protein sequence ID" value="KAK9160265.1"/>
    <property type="molecule type" value="Genomic_DNA"/>
</dbReference>
<dbReference type="Proteomes" id="UP001420932">
    <property type="component" value="Unassembled WGS sequence"/>
</dbReference>
<dbReference type="AlphaFoldDB" id="A0AAP0KXW8"/>
<accession>A0AAP0KXW8</accession>
<sequence length="135" mass="15681">MRETDIRMLMTVDREIKMFVGIPIYVARVALAYIDWRRQIVRSLLGGRGGARLVTEVLELEKCFKFALEKPNGYSPNWHPLGRLWQSLLACSTDLNMKSRLPHTEPDIVRIIIKTFRFDGKVPSKMHSIRLVRAE</sequence>
<name>A0AAP0KXW8_9MAGN</name>
<keyword evidence="2" id="KW-1185">Reference proteome</keyword>
<reference evidence="1 2" key="1">
    <citation type="submission" date="2024-01" db="EMBL/GenBank/DDBJ databases">
        <title>Genome assemblies of Stephania.</title>
        <authorList>
            <person name="Yang L."/>
        </authorList>
    </citation>
    <scope>NUCLEOTIDE SEQUENCE [LARGE SCALE GENOMIC DNA]</scope>
    <source>
        <strain evidence="1">YNDBR</strain>
        <tissue evidence="1">Leaf</tissue>
    </source>
</reference>
<organism evidence="1 2">
    <name type="scientific">Stephania yunnanensis</name>
    <dbReference type="NCBI Taxonomy" id="152371"/>
    <lineage>
        <taxon>Eukaryota</taxon>
        <taxon>Viridiplantae</taxon>
        <taxon>Streptophyta</taxon>
        <taxon>Embryophyta</taxon>
        <taxon>Tracheophyta</taxon>
        <taxon>Spermatophyta</taxon>
        <taxon>Magnoliopsida</taxon>
        <taxon>Ranunculales</taxon>
        <taxon>Menispermaceae</taxon>
        <taxon>Menispermoideae</taxon>
        <taxon>Cissampelideae</taxon>
        <taxon>Stephania</taxon>
    </lineage>
</organism>
<evidence type="ECO:0000313" key="1">
    <source>
        <dbReference type="EMBL" id="KAK9160265.1"/>
    </source>
</evidence>
<gene>
    <name evidence="1" type="ORF">Syun_006606</name>
</gene>
<protein>
    <submittedName>
        <fullName evidence="1">Uncharacterized protein</fullName>
    </submittedName>
</protein>
<comment type="caution">
    <text evidence="1">The sequence shown here is derived from an EMBL/GenBank/DDBJ whole genome shotgun (WGS) entry which is preliminary data.</text>
</comment>
<evidence type="ECO:0000313" key="2">
    <source>
        <dbReference type="Proteomes" id="UP001420932"/>
    </source>
</evidence>